<comment type="caution">
    <text evidence="6">The sequence shown here is derived from an EMBL/GenBank/DDBJ whole genome shotgun (WGS) entry which is preliminary data.</text>
</comment>
<keyword evidence="3" id="KW-0206">Cytoskeleton</keyword>
<evidence type="ECO:0000256" key="3">
    <source>
        <dbReference type="ARBA" id="ARBA00023212"/>
    </source>
</evidence>
<proteinExistence type="inferred from homology"/>
<evidence type="ECO:0000313" key="7">
    <source>
        <dbReference type="Proteomes" id="UP001044222"/>
    </source>
</evidence>
<accession>A0A9D3MEF1</accession>
<evidence type="ECO:0000256" key="5">
    <source>
        <dbReference type="SAM" id="Coils"/>
    </source>
</evidence>
<protein>
    <submittedName>
        <fullName evidence="6">Uncharacterized protein</fullName>
    </submittedName>
</protein>
<feature type="coiled-coil region" evidence="5">
    <location>
        <begin position="341"/>
        <end position="501"/>
    </location>
</feature>
<feature type="coiled-coil region" evidence="5">
    <location>
        <begin position="1021"/>
        <end position="1381"/>
    </location>
</feature>
<keyword evidence="5" id="KW-0175">Coiled coil</keyword>
<reference evidence="6" key="1">
    <citation type="submission" date="2021-01" db="EMBL/GenBank/DDBJ databases">
        <title>A chromosome-scale assembly of European eel, Anguilla anguilla.</title>
        <authorList>
            <person name="Henkel C."/>
            <person name="Jong-Raadsen S.A."/>
            <person name="Dufour S."/>
            <person name="Weltzien F.-A."/>
            <person name="Palstra A.P."/>
            <person name="Pelster B."/>
            <person name="Spaink H.P."/>
            <person name="Van Den Thillart G.E."/>
            <person name="Jansen H."/>
            <person name="Zahm M."/>
            <person name="Klopp C."/>
            <person name="Cedric C."/>
            <person name="Louis A."/>
            <person name="Berthelot C."/>
            <person name="Parey E."/>
            <person name="Roest Crollius H."/>
            <person name="Montfort J."/>
            <person name="Robinson-Rechavi M."/>
            <person name="Bucao C."/>
            <person name="Bouchez O."/>
            <person name="Gislard M."/>
            <person name="Lluch J."/>
            <person name="Milhes M."/>
            <person name="Lampietro C."/>
            <person name="Lopez Roques C."/>
            <person name="Donnadieu C."/>
            <person name="Braasch I."/>
            <person name="Desvignes T."/>
            <person name="Postlethwait J."/>
            <person name="Bobe J."/>
            <person name="Guiguen Y."/>
            <person name="Dirks R."/>
        </authorList>
    </citation>
    <scope>NUCLEOTIDE SEQUENCE</scope>
    <source>
        <strain evidence="6">Tag_6206</strain>
        <tissue evidence="6">Liver</tissue>
    </source>
</reference>
<feature type="coiled-coil region" evidence="5">
    <location>
        <begin position="148"/>
        <end position="182"/>
    </location>
</feature>
<dbReference type="GO" id="GO:0005814">
    <property type="term" value="C:centriole"/>
    <property type="evidence" value="ECO:0007669"/>
    <property type="project" value="UniProtKB-SubCell"/>
</dbReference>
<organism evidence="6 7">
    <name type="scientific">Anguilla anguilla</name>
    <name type="common">European freshwater eel</name>
    <name type="synonym">Muraena anguilla</name>
    <dbReference type="NCBI Taxonomy" id="7936"/>
    <lineage>
        <taxon>Eukaryota</taxon>
        <taxon>Metazoa</taxon>
        <taxon>Chordata</taxon>
        <taxon>Craniata</taxon>
        <taxon>Vertebrata</taxon>
        <taxon>Euteleostomi</taxon>
        <taxon>Actinopterygii</taxon>
        <taxon>Neopterygii</taxon>
        <taxon>Teleostei</taxon>
        <taxon>Anguilliformes</taxon>
        <taxon>Anguillidae</taxon>
        <taxon>Anguilla</taxon>
    </lineage>
</organism>
<name>A0A9D3MEF1_ANGAN</name>
<dbReference type="EMBL" id="JAFIRN010000006">
    <property type="protein sequence ID" value="KAG5847471.1"/>
    <property type="molecule type" value="Genomic_DNA"/>
</dbReference>
<gene>
    <name evidence="6" type="ORF">ANANG_G00126410</name>
</gene>
<dbReference type="PANTHER" id="PTHR20544:SF0">
    <property type="entry name" value="NUCLEOPROTEIN TPR_MLP1 DOMAIN-CONTAINING PROTEIN"/>
    <property type="match status" value="1"/>
</dbReference>
<feature type="coiled-coil region" evidence="5">
    <location>
        <begin position="558"/>
        <end position="709"/>
    </location>
</feature>
<feature type="coiled-coil region" evidence="5">
    <location>
        <begin position="853"/>
        <end position="985"/>
    </location>
</feature>
<evidence type="ECO:0000256" key="1">
    <source>
        <dbReference type="ARBA" id="ARBA00004114"/>
    </source>
</evidence>
<keyword evidence="7" id="KW-1185">Reference proteome</keyword>
<dbReference type="SUPFAM" id="SSF57997">
    <property type="entry name" value="Tropomyosin"/>
    <property type="match status" value="1"/>
</dbReference>
<evidence type="ECO:0000256" key="2">
    <source>
        <dbReference type="ARBA" id="ARBA00022490"/>
    </source>
</evidence>
<comment type="subcellular location">
    <subcellularLocation>
        <location evidence="1">Cytoplasm</location>
        <location evidence="1">Cytoskeleton</location>
        <location evidence="1">Microtubule organizing center</location>
        <location evidence="1">Centrosome</location>
        <location evidence="1">Centriole</location>
    </subcellularLocation>
</comment>
<dbReference type="Proteomes" id="UP001044222">
    <property type="component" value="Chromosome 6"/>
</dbReference>
<dbReference type="InterPro" id="IPR051877">
    <property type="entry name" value="Centriole_BasalBody_StrucProt"/>
</dbReference>
<comment type="similarity">
    <text evidence="4">Belongs to the CEP135/TSGA10 family.</text>
</comment>
<evidence type="ECO:0000313" key="6">
    <source>
        <dbReference type="EMBL" id="KAG5847471.1"/>
    </source>
</evidence>
<feature type="coiled-coil region" evidence="5">
    <location>
        <begin position="222"/>
        <end position="305"/>
    </location>
</feature>
<sequence>MNPRASCRKDTGILLWTRDCKPDRTTERRMLLTSLDKTDIDMQNRHNLDFSERKRSMDKEWTYKQEVTTDSPSRDLFKSSDLKQPLDKGLTHDFAQMRKDKLVPFLPGKGVDAPRFLRSMNRRGMQNPLDEMALLNQGVLKEKLPQEQKCLEIELDEALANLHNMSTERDNLAEQLRVSQEQAKSEQMYLLQRVKDLQATIFQLDEERCDLNSKQSIKAGQILDLEKQIHTYSCKLDVTEEELKKSQTECNSQKELKTKSENALSDTQSKLKAKVRELQNVLERNEQLEQKSDSLFEQLNDVRNGLYSLQSMTFQLNKGKEALQEELDKKDKLNGSLSVKVEKLETSAKSLHEEVSRGNKELDAMQRKLTDTKEQLNAVLREKDVMFQANTDLQDDLDKVHLDNLSLQRKVEGSSQEMEVLQRKVQDFMTESSCSKMLLSSKDEVIDKLKFAVKELETSVKSLQQEVNRGNSELDAIQRKLTDKDQQLNNVTREKEALLKANSDLQSGRYRTKADKQGVESRGEGYSQEVELLQRRLQDYMTESSHMEMLLWSKEDIIEDLELTVEELETSTKNLHQEVSRGDRDLDAMKRKLTDKERQLNAVTREKEALLKANTDLQGGLYRIQRDNQEEVIEALRLKIQELESSVKSLQQALRERDCELESVRKKVADTEKELDCMEKEKEAMRQAKAALREDLSKVQLDNQALQRKMEGSSQDGLQRKLQESMTESSYLKILMSSKEDVIEHLQATVKELRAKSLQQEVSKDNSELDATQRKLRDAKENLDTVLKEKEVVLKDNSDLKGVLTKVQLENQALQRMVEESNPEVELLQKKLQESMDESLSTGILLSSKDEAIARLRLTVTELEESAKSLQQAVNRGNSELDAAQKKLRDTEKSLDTLVGEKEAMFKEQVDLQGQLDKINLDNRALQRKVEGSSQEVELLRKTLQDYMTEGTHTKILLSSKEDINERMHLRIQELDTSAKNLQQAVSERDGELDAVQKKLIDTEKKLDFVVMEKKAMLQANNRVRIDFDKLRLDNEALQRKVEGSSQEVELLQRKLQDYMTEISQNNILLSSKEEAIASLRHTVTKLETKNVQQEVSRGSNNLQRKLTDTEENLVSVIREKDSVLKANADLRDTLEKIQLDNQALQRKVEGSSQEVELLQRKLQNYTTQNSQNNILLSSKEEAIASLRHTVTKLETKNVQQEVSKGSSDLQRKLTDTEENLVSVIREKDSVLKANADLRDTLEKIQLDNQSLQSKVEGSSQEMELLQKKLQDSISKTSSMNEQLSLREEVTENLQLTVKELETSVKNLQHSANRAQKELQFARKRVSNTEEILSALMKEKETTEKENLDLRDELYSMQSGNQALQRKMEGSSQEVELLQMELQDFSTDVNILQSWVSSSEAAIARLLKTFEGLEPSVEALQHMQSTGNVDPDAARSEWKSTDAELVALTQKEEGTQETLSNC</sequence>
<keyword evidence="2" id="KW-0963">Cytoplasm</keyword>
<evidence type="ECO:0000256" key="4">
    <source>
        <dbReference type="ARBA" id="ARBA00038123"/>
    </source>
</evidence>
<dbReference type="PANTHER" id="PTHR20544">
    <property type="entry name" value="CENTROSOMAL PROTEIN CEP135"/>
    <property type="match status" value="1"/>
</dbReference>
<feature type="coiled-coil region" evidence="5">
    <location>
        <begin position="736"/>
        <end position="796"/>
    </location>
</feature>